<proteinExistence type="predicted"/>
<dbReference type="EMBL" id="CP133614">
    <property type="protein sequence ID" value="WMV18592.1"/>
    <property type="molecule type" value="Genomic_DNA"/>
</dbReference>
<dbReference type="Pfam" id="PF24626">
    <property type="entry name" value="SH3_Tf2-1"/>
    <property type="match status" value="1"/>
</dbReference>
<protein>
    <recommendedName>
        <fullName evidence="1">Tf2-1-like SH3-like domain-containing protein</fullName>
    </recommendedName>
</protein>
<gene>
    <name evidence="2" type="ORF">MTR67_011977</name>
</gene>
<keyword evidence="3" id="KW-1185">Reference proteome</keyword>
<dbReference type="PANTHER" id="PTHR46148:SF56">
    <property type="entry name" value="RETROTRANSPOSON PROTEIN"/>
    <property type="match status" value="1"/>
</dbReference>
<evidence type="ECO:0000313" key="3">
    <source>
        <dbReference type="Proteomes" id="UP001234989"/>
    </source>
</evidence>
<evidence type="ECO:0000313" key="2">
    <source>
        <dbReference type="EMBL" id="WMV18592.1"/>
    </source>
</evidence>
<evidence type="ECO:0000259" key="1">
    <source>
        <dbReference type="Pfam" id="PF24626"/>
    </source>
</evidence>
<accession>A0AAF0TFK5</accession>
<dbReference type="PANTHER" id="PTHR46148">
    <property type="entry name" value="CHROMO DOMAIN-CONTAINING PROTEIN"/>
    <property type="match status" value="1"/>
</dbReference>
<dbReference type="Proteomes" id="UP001234989">
    <property type="component" value="Chromosome 3"/>
</dbReference>
<sequence length="344" mass="39995">MAPFETLYGRRCRSPVDWFEVGDIALVGPESVYKAIEKVRLIRERLRMEQNRQKSYADVRRRDLEFEVNDWVYLKISPMKGVMRFGKKEKLSPRYGGPYQILKSIGKVSYELDLSNELALVHPIFHVSMLKNFIVDPVSIIPLEGLGVDESLSYKEVSVEILGRQVKRLRNKEIASVKVLWRNHLVEHATWQIEADMSPYTLTVFLLLLFKLEGIGQGDWVRAMARWPRLPKMCLATTHHDHEGLHDPWWPPRPVVVKMDYSLERLAELYINEIVRLHGIPESTVSDRDPRRPVEKSDSNFGGYALSLDYGFDRSWDKHLALIEFGYNNTYQSSIGMPPYEALY</sequence>
<name>A0AAF0TFK5_SOLVR</name>
<reference evidence="2" key="1">
    <citation type="submission" date="2023-08" db="EMBL/GenBank/DDBJ databases">
        <title>A de novo genome assembly of Solanum verrucosum Schlechtendal, a Mexican diploid species geographically isolated from the other diploid A-genome species in potato relatives.</title>
        <authorList>
            <person name="Hosaka K."/>
        </authorList>
    </citation>
    <scope>NUCLEOTIDE SEQUENCE</scope>
    <source>
        <tissue evidence="2">Young leaves</tissue>
    </source>
</reference>
<dbReference type="AlphaFoldDB" id="A0AAF0TFK5"/>
<dbReference type="InterPro" id="IPR056924">
    <property type="entry name" value="SH3_Tf2-1"/>
</dbReference>
<organism evidence="2 3">
    <name type="scientific">Solanum verrucosum</name>
    <dbReference type="NCBI Taxonomy" id="315347"/>
    <lineage>
        <taxon>Eukaryota</taxon>
        <taxon>Viridiplantae</taxon>
        <taxon>Streptophyta</taxon>
        <taxon>Embryophyta</taxon>
        <taxon>Tracheophyta</taxon>
        <taxon>Spermatophyta</taxon>
        <taxon>Magnoliopsida</taxon>
        <taxon>eudicotyledons</taxon>
        <taxon>Gunneridae</taxon>
        <taxon>Pentapetalae</taxon>
        <taxon>asterids</taxon>
        <taxon>lamiids</taxon>
        <taxon>Solanales</taxon>
        <taxon>Solanaceae</taxon>
        <taxon>Solanoideae</taxon>
        <taxon>Solaneae</taxon>
        <taxon>Solanum</taxon>
    </lineage>
</organism>
<feature type="domain" description="Tf2-1-like SH3-like" evidence="1">
    <location>
        <begin position="70"/>
        <end position="133"/>
    </location>
</feature>